<dbReference type="AlphaFoldDB" id="A0A8D8QAF9"/>
<dbReference type="EMBL" id="HBUF01349415">
    <property type="protein sequence ID" value="CAG6712521.1"/>
    <property type="molecule type" value="Transcribed_RNA"/>
</dbReference>
<dbReference type="EMBL" id="HBUF01506928">
    <property type="protein sequence ID" value="CAG6745906.1"/>
    <property type="molecule type" value="Transcribed_RNA"/>
</dbReference>
<protein>
    <submittedName>
        <fullName evidence="1">Uncharacterized protein</fullName>
    </submittedName>
</protein>
<sequence length="99" mass="11146">MSQLQIPALSTMWKGMVVLLVRRVTESRKLLNPHPPRSPVVTGRDQCQPRLRIPSVQVPIQAAALRMMFLLARRLRPTRAGSQTFVCAISISMLLGDER</sequence>
<dbReference type="EMBL" id="HBUF01326620">
    <property type="protein sequence ID" value="CAG6696002.1"/>
    <property type="molecule type" value="Transcribed_RNA"/>
</dbReference>
<proteinExistence type="predicted"/>
<reference evidence="1" key="1">
    <citation type="submission" date="2021-05" db="EMBL/GenBank/DDBJ databases">
        <authorList>
            <person name="Alioto T."/>
            <person name="Alioto T."/>
            <person name="Gomez Garrido J."/>
        </authorList>
    </citation>
    <scope>NUCLEOTIDE SEQUENCE</scope>
</reference>
<dbReference type="EMBL" id="HBUF01326622">
    <property type="protein sequence ID" value="CAG6696006.1"/>
    <property type="molecule type" value="Transcribed_RNA"/>
</dbReference>
<organism evidence="1">
    <name type="scientific">Cacopsylla melanoneura</name>
    <dbReference type="NCBI Taxonomy" id="428564"/>
    <lineage>
        <taxon>Eukaryota</taxon>
        <taxon>Metazoa</taxon>
        <taxon>Ecdysozoa</taxon>
        <taxon>Arthropoda</taxon>
        <taxon>Hexapoda</taxon>
        <taxon>Insecta</taxon>
        <taxon>Pterygota</taxon>
        <taxon>Neoptera</taxon>
        <taxon>Paraneoptera</taxon>
        <taxon>Hemiptera</taxon>
        <taxon>Sternorrhyncha</taxon>
        <taxon>Psylloidea</taxon>
        <taxon>Psyllidae</taxon>
        <taxon>Psyllinae</taxon>
        <taxon>Cacopsylla</taxon>
    </lineage>
</organism>
<dbReference type="EMBL" id="HBUF01067271">
    <property type="protein sequence ID" value="CAG6628094.1"/>
    <property type="molecule type" value="Transcribed_RNA"/>
</dbReference>
<accession>A0A8D8QAF9</accession>
<dbReference type="EMBL" id="HBUF01326621">
    <property type="protein sequence ID" value="CAG6696004.1"/>
    <property type="molecule type" value="Transcribed_RNA"/>
</dbReference>
<evidence type="ECO:0000313" key="1">
    <source>
        <dbReference type="EMBL" id="CAG6628094.1"/>
    </source>
</evidence>
<name>A0A8D8QAF9_9HEMI</name>